<dbReference type="EMBL" id="CATOUU010000722">
    <property type="protein sequence ID" value="CAI9944246.1"/>
    <property type="molecule type" value="Genomic_DNA"/>
</dbReference>
<evidence type="ECO:0000313" key="5">
    <source>
        <dbReference type="EMBL" id="CAL6042579.1"/>
    </source>
</evidence>
<dbReference type="AlphaFoldDB" id="A0AA86Q0C9"/>
<feature type="transmembrane region" description="Helical" evidence="1">
    <location>
        <begin position="50"/>
        <end position="72"/>
    </location>
</feature>
<evidence type="ECO:0000256" key="1">
    <source>
        <dbReference type="SAM" id="Phobius"/>
    </source>
</evidence>
<dbReference type="Proteomes" id="UP001642409">
    <property type="component" value="Unassembled WGS sequence"/>
</dbReference>
<name>A0AA86Q0C9_9EUKA</name>
<protein>
    <submittedName>
        <fullName evidence="4">Hypothetical_protein</fullName>
    </submittedName>
</protein>
<keyword evidence="6" id="KW-1185">Reference proteome</keyword>
<dbReference type="EMBL" id="CAXDID020000154">
    <property type="protein sequence ID" value="CAL6042579.1"/>
    <property type="molecule type" value="Genomic_DNA"/>
</dbReference>
<evidence type="ECO:0000313" key="3">
    <source>
        <dbReference type="EMBL" id="CAI9944246.1"/>
    </source>
</evidence>
<sequence>MKSFASFVMISAFSPSLSLTILQEKLQWSMCSFSAFYDGSGLLQQVHTTFLFSLVSFLIESIIGGLFSHFYVSIFPETSQFCKIQRKIQQNMPVLTHNDMLNTFLDDYQIPVRQLLKYQKLYYQVVHYMRQSLLDIHLIYVYEMKNINF</sequence>
<keyword evidence="1" id="KW-0472">Membrane</keyword>
<accession>A0AA86Q0C9</accession>
<reference evidence="2" key="1">
    <citation type="submission" date="2023-06" db="EMBL/GenBank/DDBJ databases">
        <authorList>
            <person name="Kurt Z."/>
        </authorList>
    </citation>
    <scope>NUCLEOTIDE SEQUENCE</scope>
</reference>
<gene>
    <name evidence="2" type="ORF">HINF_LOCUS31882</name>
    <name evidence="3" type="ORF">HINF_LOCUS31891</name>
    <name evidence="4" type="ORF">HINF_LOCUS39650</name>
    <name evidence="5" type="ORF">HINF_LOCUS39659</name>
</gene>
<evidence type="ECO:0000313" key="2">
    <source>
        <dbReference type="EMBL" id="CAI9944237.1"/>
    </source>
</evidence>
<evidence type="ECO:0000313" key="6">
    <source>
        <dbReference type="Proteomes" id="UP001642409"/>
    </source>
</evidence>
<comment type="caution">
    <text evidence="2">The sequence shown here is derived from an EMBL/GenBank/DDBJ whole genome shotgun (WGS) entry which is preliminary data.</text>
</comment>
<dbReference type="EMBL" id="CAXDID020000154">
    <property type="protein sequence ID" value="CAL6042561.1"/>
    <property type="molecule type" value="Genomic_DNA"/>
</dbReference>
<organism evidence="2">
    <name type="scientific">Hexamita inflata</name>
    <dbReference type="NCBI Taxonomy" id="28002"/>
    <lineage>
        <taxon>Eukaryota</taxon>
        <taxon>Metamonada</taxon>
        <taxon>Diplomonadida</taxon>
        <taxon>Hexamitidae</taxon>
        <taxon>Hexamitinae</taxon>
        <taxon>Hexamita</taxon>
    </lineage>
</organism>
<dbReference type="EMBL" id="CATOUU010000722">
    <property type="protein sequence ID" value="CAI9944237.1"/>
    <property type="molecule type" value="Genomic_DNA"/>
</dbReference>
<evidence type="ECO:0000313" key="4">
    <source>
        <dbReference type="EMBL" id="CAL6042561.1"/>
    </source>
</evidence>
<proteinExistence type="predicted"/>
<keyword evidence="1" id="KW-0812">Transmembrane</keyword>
<reference evidence="4 6" key="2">
    <citation type="submission" date="2024-07" db="EMBL/GenBank/DDBJ databases">
        <authorList>
            <person name="Akdeniz Z."/>
        </authorList>
    </citation>
    <scope>NUCLEOTIDE SEQUENCE [LARGE SCALE GENOMIC DNA]</scope>
</reference>
<keyword evidence="1" id="KW-1133">Transmembrane helix</keyword>